<dbReference type="EMBL" id="JAUDCK010000027">
    <property type="protein sequence ID" value="MDM8196226.1"/>
    <property type="molecule type" value="Genomic_DNA"/>
</dbReference>
<dbReference type="Proteomes" id="UP001529275">
    <property type="component" value="Unassembled WGS sequence"/>
</dbReference>
<name>A0ABT7UJC0_9FIRM</name>
<evidence type="ECO:0000313" key="1">
    <source>
        <dbReference type="EMBL" id="MDM8196226.1"/>
    </source>
</evidence>
<dbReference type="InterPro" id="IPR004260">
    <property type="entry name" value="Pyr-dimer_DNA_glycosylase"/>
</dbReference>
<proteinExistence type="predicted"/>
<organism evidence="1 2">
    <name type="scientific">Massilimicrobiota timonensis</name>
    <dbReference type="NCBI Taxonomy" id="1776392"/>
    <lineage>
        <taxon>Bacteria</taxon>
        <taxon>Bacillati</taxon>
        <taxon>Bacillota</taxon>
        <taxon>Erysipelotrichia</taxon>
        <taxon>Erysipelotrichales</taxon>
        <taxon>Erysipelotrichaceae</taxon>
        <taxon>Massilimicrobiota</taxon>
    </lineage>
</organism>
<dbReference type="Pfam" id="PF03013">
    <property type="entry name" value="Pyr_excise"/>
    <property type="match status" value="1"/>
</dbReference>
<keyword evidence="2" id="KW-1185">Reference proteome</keyword>
<gene>
    <name evidence="1" type="ORF">QUV98_07845</name>
</gene>
<accession>A0ABT7UJC0</accession>
<sequence length="101" mass="12429">MNLCHQEDIQKLTTQELFQQHNYICYLRGDGWQKEQHYVFDYPYLYLYAFHMHVIKEIEQRGYSVDPLWKDSCFRGIHRGYEISMLTYDDLDIPTHLYKEN</sequence>
<protein>
    <submittedName>
        <fullName evidence="1">Pyrimidine dimer DNA glycosylase/endonuclease V</fullName>
    </submittedName>
</protein>
<dbReference type="RefSeq" id="WP_087296869.1">
    <property type="nucleotide sequence ID" value="NZ_JAUDCK010000027.1"/>
</dbReference>
<reference evidence="2" key="1">
    <citation type="submission" date="2023-06" db="EMBL/GenBank/DDBJ databases">
        <title>Identification and characterization of horizontal gene transfer across gut microbiota members of farm animals based on homology search.</title>
        <authorList>
            <person name="Zeman M."/>
            <person name="Kubasova T."/>
            <person name="Jahodarova E."/>
            <person name="Nykrynova M."/>
            <person name="Rychlik I."/>
        </authorList>
    </citation>
    <scope>NUCLEOTIDE SEQUENCE [LARGE SCALE GENOMIC DNA]</scope>
    <source>
        <strain evidence="2">ET341</strain>
    </source>
</reference>
<evidence type="ECO:0000313" key="2">
    <source>
        <dbReference type="Proteomes" id="UP001529275"/>
    </source>
</evidence>
<comment type="caution">
    <text evidence="1">The sequence shown here is derived from an EMBL/GenBank/DDBJ whole genome shotgun (WGS) entry which is preliminary data.</text>
</comment>